<name>A0A7D4FWS9_9BACT</name>
<accession>A0A7D4FWS9</accession>
<reference evidence="1 2" key="1">
    <citation type="submission" date="2020-05" db="EMBL/GenBank/DDBJ databases">
        <title>FDA dAtabase for Regulatory Grade micrObial Sequences (FDA-ARGOS): Supporting development and validation of Infectious Disease Dx tests.</title>
        <authorList>
            <person name="Moreno J."/>
            <person name="Tallon L."/>
            <person name="Sadzewicz L."/>
            <person name="Zhao X."/>
            <person name="Vavikolanu K."/>
            <person name="Mehta A."/>
            <person name="Aluvathingal J."/>
            <person name="Nadendla S."/>
            <person name="Myers T."/>
            <person name="Yan Y."/>
            <person name="Sichtig H."/>
        </authorList>
    </citation>
    <scope>NUCLEOTIDE SEQUENCE [LARGE SCALE GENOMIC DNA]</scope>
    <source>
        <strain evidence="1 2">FDAARGOS_760</strain>
    </source>
</reference>
<proteinExistence type="predicted"/>
<dbReference type="RefSeq" id="WP_172891277.1">
    <property type="nucleotide sequence ID" value="NZ_CP054010.1"/>
</dbReference>
<dbReference type="EMBL" id="CP054010">
    <property type="protein sequence ID" value="QKH87625.1"/>
    <property type="molecule type" value="Genomic_DNA"/>
</dbReference>
<sequence>MRNGSAKVYLMPSDCMVIDRRLPILQMLKTWNNSVMLSLSWRFNVNPKKK</sequence>
<dbReference type="Proteomes" id="UP000500843">
    <property type="component" value="Chromosome 1"/>
</dbReference>
<organism evidence="1 2">
    <name type="scientific">Prevotella melaninogenica</name>
    <dbReference type="NCBI Taxonomy" id="28132"/>
    <lineage>
        <taxon>Bacteria</taxon>
        <taxon>Pseudomonadati</taxon>
        <taxon>Bacteroidota</taxon>
        <taxon>Bacteroidia</taxon>
        <taxon>Bacteroidales</taxon>
        <taxon>Prevotellaceae</taxon>
        <taxon>Prevotella</taxon>
    </lineage>
</organism>
<dbReference type="AlphaFoldDB" id="A0A7D4FWS9"/>
<evidence type="ECO:0000313" key="1">
    <source>
        <dbReference type="EMBL" id="QKH87625.1"/>
    </source>
</evidence>
<gene>
    <name evidence="1" type="ORF">FIU21_01110</name>
</gene>
<protein>
    <submittedName>
        <fullName evidence="1">Uncharacterized protein</fullName>
    </submittedName>
</protein>
<evidence type="ECO:0000313" key="2">
    <source>
        <dbReference type="Proteomes" id="UP000500843"/>
    </source>
</evidence>